<dbReference type="RefSeq" id="WP_307406942.1">
    <property type="nucleotide sequence ID" value="NZ_JAUSUR010000002.1"/>
</dbReference>
<comment type="caution">
    <text evidence="2">The sequence shown here is derived from an EMBL/GenBank/DDBJ whole genome shotgun (WGS) entry which is preliminary data.</text>
</comment>
<keyword evidence="1" id="KW-0812">Transmembrane</keyword>
<evidence type="ECO:0000313" key="2">
    <source>
        <dbReference type="EMBL" id="MDQ0360783.1"/>
    </source>
</evidence>
<feature type="transmembrane region" description="Helical" evidence="1">
    <location>
        <begin position="52"/>
        <end position="71"/>
    </location>
</feature>
<keyword evidence="1" id="KW-0472">Membrane</keyword>
<keyword evidence="1" id="KW-1133">Transmembrane helix</keyword>
<dbReference type="Proteomes" id="UP001230220">
    <property type="component" value="Unassembled WGS sequence"/>
</dbReference>
<evidence type="ECO:0000256" key="1">
    <source>
        <dbReference type="SAM" id="Phobius"/>
    </source>
</evidence>
<proteinExistence type="predicted"/>
<feature type="transmembrane region" description="Helical" evidence="1">
    <location>
        <begin position="15"/>
        <end position="32"/>
    </location>
</feature>
<protein>
    <submittedName>
        <fullName evidence="2">Uncharacterized protein</fullName>
    </submittedName>
</protein>
<sequence length="186" mass="20839">MARIPYKAYDNKWKYGKGIGLTAAFATGYIVFQQIQVSNSSTYVMKDGYDSPIYGVIFVAGIILFIVSSFMNKQVAVAELQQRNEAKLNRLFERLKECIITQGNNVIEVQGVTVNLVDEMKNAEIKIISDNIPLHQNETHELIFPEGNSAVKIVDAKVLSNDAESAVIKCTLKNIMFVNNETQENQ</sequence>
<organism evidence="2 3">
    <name type="scientific">Breznakia pachnodae</name>
    <dbReference type="NCBI Taxonomy" id="265178"/>
    <lineage>
        <taxon>Bacteria</taxon>
        <taxon>Bacillati</taxon>
        <taxon>Bacillota</taxon>
        <taxon>Erysipelotrichia</taxon>
        <taxon>Erysipelotrichales</taxon>
        <taxon>Erysipelotrichaceae</taxon>
        <taxon>Breznakia</taxon>
    </lineage>
</organism>
<dbReference type="EMBL" id="JAUSUR010000002">
    <property type="protein sequence ID" value="MDQ0360783.1"/>
    <property type="molecule type" value="Genomic_DNA"/>
</dbReference>
<evidence type="ECO:0000313" key="3">
    <source>
        <dbReference type="Proteomes" id="UP001230220"/>
    </source>
</evidence>
<name>A0ABU0E1M0_9FIRM</name>
<keyword evidence="3" id="KW-1185">Reference proteome</keyword>
<reference evidence="2 3" key="1">
    <citation type="submission" date="2023-07" db="EMBL/GenBank/DDBJ databases">
        <title>Genomic Encyclopedia of Type Strains, Phase IV (KMG-IV): sequencing the most valuable type-strain genomes for metagenomic binning, comparative biology and taxonomic classification.</title>
        <authorList>
            <person name="Goeker M."/>
        </authorList>
    </citation>
    <scope>NUCLEOTIDE SEQUENCE [LARGE SCALE GENOMIC DNA]</scope>
    <source>
        <strain evidence="2 3">DSM 16784</strain>
    </source>
</reference>
<accession>A0ABU0E1M0</accession>
<gene>
    <name evidence="2" type="ORF">J2S15_001528</name>
</gene>